<evidence type="ECO:0000313" key="2">
    <source>
        <dbReference type="Proteomes" id="UP000287410"/>
    </source>
</evidence>
<sequence>MNSLQHPALQTMLQRGQLFRGQQHIVETNHQRASTGYSKLDQVLAGGLPYGQLHEVQLPGLFCGETALLRAPLQSAERANHPVFWFNPPAQPHMSGMGLSHARHTLLQGLEDDELTWAVSQVVSELSTGVVCIWHPNLPAQAVRQWQRRLHGELLLLVFTRHMNNEARAYHSRLRLQLEQGQLSWDVLKRPGGWPVHGLGERLQAW</sequence>
<dbReference type="EMBL" id="PIPN01000002">
    <property type="protein sequence ID" value="RUO30969.1"/>
    <property type="molecule type" value="Genomic_DNA"/>
</dbReference>
<name>A0ABY0C1D2_9GAMM</name>
<dbReference type="Proteomes" id="UP000287410">
    <property type="component" value="Unassembled WGS sequence"/>
</dbReference>
<comment type="caution">
    <text evidence="1">The sequence shown here is derived from an EMBL/GenBank/DDBJ whole genome shotgun (WGS) entry which is preliminary data.</text>
</comment>
<reference evidence="1 2" key="1">
    <citation type="journal article" date="2018" name="Front. Microbiol.">
        <title>Genome-Based Analysis Reveals the Taxonomy and Diversity of the Family Idiomarinaceae.</title>
        <authorList>
            <person name="Liu Y."/>
            <person name="Lai Q."/>
            <person name="Shao Z."/>
        </authorList>
    </citation>
    <scope>NUCLEOTIDE SEQUENCE [LARGE SCALE GENOMIC DNA]</scope>
    <source>
        <strain evidence="1 2">GBSy1</strain>
    </source>
</reference>
<dbReference type="InterPro" id="IPR027417">
    <property type="entry name" value="P-loop_NTPase"/>
</dbReference>
<keyword evidence="2" id="KW-1185">Reference proteome</keyword>
<gene>
    <name evidence="1" type="ORF">CWE12_06955</name>
</gene>
<organism evidence="1 2">
    <name type="scientific">Aliidiomarina sedimenti</name>
    <dbReference type="NCBI Taxonomy" id="1933879"/>
    <lineage>
        <taxon>Bacteria</taxon>
        <taxon>Pseudomonadati</taxon>
        <taxon>Pseudomonadota</taxon>
        <taxon>Gammaproteobacteria</taxon>
        <taxon>Alteromonadales</taxon>
        <taxon>Idiomarinaceae</taxon>
        <taxon>Aliidiomarina</taxon>
    </lineage>
</organism>
<evidence type="ECO:0000313" key="1">
    <source>
        <dbReference type="EMBL" id="RUO30969.1"/>
    </source>
</evidence>
<protein>
    <recommendedName>
        <fullName evidence="3">Translesion DNA synthesis-associated protein ImuA</fullName>
    </recommendedName>
</protein>
<dbReference type="SUPFAM" id="SSF52540">
    <property type="entry name" value="P-loop containing nucleoside triphosphate hydrolases"/>
    <property type="match status" value="1"/>
</dbReference>
<dbReference type="Gene3D" id="3.40.50.300">
    <property type="entry name" value="P-loop containing nucleotide triphosphate hydrolases"/>
    <property type="match status" value="1"/>
</dbReference>
<accession>A0ABY0C1D2</accession>
<proteinExistence type="predicted"/>
<evidence type="ECO:0008006" key="3">
    <source>
        <dbReference type="Google" id="ProtNLM"/>
    </source>
</evidence>
<dbReference type="RefSeq" id="WP_126788942.1">
    <property type="nucleotide sequence ID" value="NZ_PIPN01000002.1"/>
</dbReference>